<protein>
    <recommendedName>
        <fullName evidence="3">Peptidase C1A papain C-terminal domain-containing protein</fullName>
    </recommendedName>
</protein>
<dbReference type="Proteomes" id="UP000189670">
    <property type="component" value="Unassembled WGS sequence"/>
</dbReference>
<dbReference type="InterPro" id="IPR013128">
    <property type="entry name" value="Peptidase_C1A"/>
</dbReference>
<dbReference type="InterPro" id="IPR000169">
    <property type="entry name" value="Pept_cys_AS"/>
</dbReference>
<evidence type="ECO:0000256" key="2">
    <source>
        <dbReference type="SAM" id="MobiDB-lite"/>
    </source>
</evidence>
<name>A0A1V1NYR0_9BACT</name>
<dbReference type="InterPro" id="IPR000668">
    <property type="entry name" value="Peptidase_C1A_C"/>
</dbReference>
<dbReference type="InterPro" id="IPR013783">
    <property type="entry name" value="Ig-like_fold"/>
</dbReference>
<dbReference type="SUPFAM" id="SSF49313">
    <property type="entry name" value="Cadherin-like"/>
    <property type="match status" value="1"/>
</dbReference>
<accession>A0A1V1NYR0</accession>
<dbReference type="Gene3D" id="3.90.70.10">
    <property type="entry name" value="Cysteine proteinases"/>
    <property type="match status" value="1"/>
</dbReference>
<dbReference type="GO" id="GO:0005509">
    <property type="term" value="F:calcium ion binding"/>
    <property type="evidence" value="ECO:0007669"/>
    <property type="project" value="InterPro"/>
</dbReference>
<dbReference type="Pfam" id="PF05345">
    <property type="entry name" value="He_PIG"/>
    <property type="match status" value="1"/>
</dbReference>
<comment type="caution">
    <text evidence="4">The sequence shown here is derived from an EMBL/GenBank/DDBJ whole genome shotgun (WGS) entry which is preliminary data.</text>
</comment>
<reference evidence="5" key="1">
    <citation type="submission" date="2012-11" db="EMBL/GenBank/DDBJ databases">
        <authorList>
            <person name="Lucero-Rivera Y.E."/>
            <person name="Tovar-Ramirez D."/>
        </authorList>
    </citation>
    <scope>NUCLEOTIDE SEQUENCE [LARGE SCALE GENOMIC DNA]</scope>
    <source>
        <strain evidence="5">Araruama</strain>
    </source>
</reference>
<feature type="domain" description="Peptidase C1A papain C-terminal" evidence="3">
    <location>
        <begin position="385"/>
        <end position="552"/>
    </location>
</feature>
<dbReference type="SUPFAM" id="SSF49464">
    <property type="entry name" value="Carboxypeptidase regulatory domain-like"/>
    <property type="match status" value="2"/>
</dbReference>
<feature type="compositionally biased region" description="Polar residues" evidence="2">
    <location>
        <begin position="342"/>
        <end position="354"/>
    </location>
</feature>
<dbReference type="GO" id="GO:0016020">
    <property type="term" value="C:membrane"/>
    <property type="evidence" value="ECO:0007669"/>
    <property type="project" value="InterPro"/>
</dbReference>
<dbReference type="EMBL" id="ATBP01001227">
    <property type="protein sequence ID" value="ETR67762.1"/>
    <property type="molecule type" value="Genomic_DNA"/>
</dbReference>
<sequence>MVDGILPDSIQLNATSGDITGMSTLNPGDHTSFTIRVIDAGKPAASDKKTFYIYGKHCALSIDPKSLPQASEMMTYELLLNGKGGIAPYRFDVDSGQLPSGLHLTEDGTIKGVPETQGIYSFMIRMSDAAGSMAQQSYVMDVIACETCPIISGKTTYDNTGDMPNVTLIFRDTSNYTRTTITDENGLYQISVPTGWSGTVIPKMEGYTFDPSNRMYQQLMIDQYHQDYVADVIMLRISGKVMNSDTDAGISDIRLQYGDAGASVQTNNNGEFNIDVPYGWSGTITPENRGYLFEPQAIQINSIDQNQPDQHFSAISTYVPQLVISPMSVIFRKPQTKRSEPAAQNETSLRTGNNDYHTGLVIPESVTKYWKSNKPDYRYRKRKNLPPKLDWSQYDSPVRNQGSCGSCWAFAGVALLENLANRSGLMASINLSEQIMVSCVYKERSEGGCSGGWYWDVFDYTFHYGIPEESCFPYKARNGNCDDQCEEPEYRLKLTDFTPAHGLWEEEFSVQDLKGALQDGPLSVGFYVPSSFYGYNGGIYDYKSGSMDFLDMQCY</sequence>
<organism evidence="4 5">
    <name type="scientific">Candidatus Magnetoglobus multicellularis str. Araruama</name>
    <dbReference type="NCBI Taxonomy" id="890399"/>
    <lineage>
        <taxon>Bacteria</taxon>
        <taxon>Pseudomonadati</taxon>
        <taxon>Thermodesulfobacteriota</taxon>
        <taxon>Desulfobacteria</taxon>
        <taxon>Desulfobacterales</taxon>
        <taxon>Desulfobacteraceae</taxon>
        <taxon>Candidatus Magnetoglobus</taxon>
    </lineage>
</organism>
<dbReference type="Pfam" id="PF00112">
    <property type="entry name" value="Peptidase_C1"/>
    <property type="match status" value="1"/>
</dbReference>
<dbReference type="PANTHER" id="PTHR12411">
    <property type="entry name" value="CYSTEINE PROTEASE FAMILY C1-RELATED"/>
    <property type="match status" value="1"/>
</dbReference>
<dbReference type="InterPro" id="IPR038765">
    <property type="entry name" value="Papain-like_cys_pep_sf"/>
</dbReference>
<dbReference type="PROSITE" id="PS00139">
    <property type="entry name" value="THIOL_PROTEASE_CYS"/>
    <property type="match status" value="1"/>
</dbReference>
<evidence type="ECO:0000313" key="4">
    <source>
        <dbReference type="EMBL" id="ETR67762.1"/>
    </source>
</evidence>
<dbReference type="AlphaFoldDB" id="A0A1V1NYR0"/>
<dbReference type="Gene3D" id="2.60.40.1120">
    <property type="entry name" value="Carboxypeptidase-like, regulatory domain"/>
    <property type="match status" value="1"/>
</dbReference>
<dbReference type="InterPro" id="IPR008969">
    <property type="entry name" value="CarboxyPept-like_regulatory"/>
</dbReference>
<dbReference type="SUPFAM" id="SSF54001">
    <property type="entry name" value="Cysteine proteinases"/>
    <property type="match status" value="1"/>
</dbReference>
<dbReference type="Gene3D" id="2.60.40.10">
    <property type="entry name" value="Immunoglobulins"/>
    <property type="match status" value="1"/>
</dbReference>
<evidence type="ECO:0000259" key="3">
    <source>
        <dbReference type="SMART" id="SM00645"/>
    </source>
</evidence>
<dbReference type="InterPro" id="IPR015919">
    <property type="entry name" value="Cadherin-like_sf"/>
</dbReference>
<evidence type="ECO:0000313" key="5">
    <source>
        <dbReference type="Proteomes" id="UP000189670"/>
    </source>
</evidence>
<proteinExistence type="inferred from homology"/>
<comment type="similarity">
    <text evidence="1">Belongs to the peptidase C1 family.</text>
</comment>
<gene>
    <name evidence="4" type="ORF">OMM_04964</name>
</gene>
<dbReference type="SMART" id="SM00645">
    <property type="entry name" value="Pept_C1"/>
    <property type="match status" value="1"/>
</dbReference>
<dbReference type="GO" id="GO:0006508">
    <property type="term" value="P:proteolysis"/>
    <property type="evidence" value="ECO:0007669"/>
    <property type="project" value="InterPro"/>
</dbReference>
<evidence type="ECO:0000256" key="1">
    <source>
        <dbReference type="ARBA" id="ARBA00008455"/>
    </source>
</evidence>
<feature type="region of interest" description="Disordered" evidence="2">
    <location>
        <begin position="334"/>
        <end position="354"/>
    </location>
</feature>
<dbReference type="GO" id="GO:0008234">
    <property type="term" value="F:cysteine-type peptidase activity"/>
    <property type="evidence" value="ECO:0007669"/>
    <property type="project" value="InterPro"/>
</dbReference>